<keyword evidence="2 4" id="KW-0496">Mitochondrion</keyword>
<dbReference type="SUPFAM" id="SSF109910">
    <property type="entry name" value="YgfY-like"/>
    <property type="match status" value="1"/>
</dbReference>
<dbReference type="GO" id="GO:0006121">
    <property type="term" value="P:mitochondrial electron transport, succinate to ubiquinone"/>
    <property type="evidence" value="ECO:0007669"/>
    <property type="project" value="UniProtKB-UniRule"/>
</dbReference>
<evidence type="ECO:0000256" key="3">
    <source>
        <dbReference type="ARBA" id="ARBA00023186"/>
    </source>
</evidence>
<dbReference type="Gene3D" id="1.10.150.250">
    <property type="entry name" value="Flavinator of succinate dehydrogenase"/>
    <property type="match status" value="1"/>
</dbReference>
<keyword evidence="6" id="KW-1185">Reference proteome</keyword>
<dbReference type="HAMAP" id="MF_03057">
    <property type="entry name" value="SDHAF2"/>
    <property type="match status" value="1"/>
</dbReference>
<comment type="caution">
    <text evidence="5">The sequence shown here is derived from an EMBL/GenBank/DDBJ whole genome shotgun (WGS) entry which is preliminary data.</text>
</comment>
<proteinExistence type="inferred from homology"/>
<evidence type="ECO:0000313" key="5">
    <source>
        <dbReference type="EMBL" id="CAG8524287.1"/>
    </source>
</evidence>
<accession>A0A9N9ABI0</accession>
<dbReference type="GO" id="GO:0005759">
    <property type="term" value="C:mitochondrial matrix"/>
    <property type="evidence" value="ECO:0007669"/>
    <property type="project" value="UniProtKB-SubCell"/>
</dbReference>
<keyword evidence="3 4" id="KW-0143">Chaperone</keyword>
<reference evidence="5" key="1">
    <citation type="submission" date="2021-06" db="EMBL/GenBank/DDBJ databases">
        <authorList>
            <person name="Kallberg Y."/>
            <person name="Tangrot J."/>
            <person name="Rosling A."/>
        </authorList>
    </citation>
    <scope>NUCLEOTIDE SEQUENCE</scope>
    <source>
        <strain evidence="5">FL966</strain>
    </source>
</reference>
<dbReference type="InterPro" id="IPR028882">
    <property type="entry name" value="SDHAF2"/>
</dbReference>
<sequence length="150" mass="17877">MIFRNILSKNFPNRLLYSSLQPTIRPHETTEQKRARLLYQSRKRGILETDLLLSTFAKKFLNEFTETELKEYDELLNMPDWDIYYFVTDKKPIPERWIKSLLFQKLKEHILRQMKAQGAIETNNPQCASALDYLRSLQLDLNRSNTYICG</sequence>
<evidence type="ECO:0000256" key="4">
    <source>
        <dbReference type="HAMAP-Rule" id="MF_03057"/>
    </source>
</evidence>
<dbReference type="InterPro" id="IPR005631">
    <property type="entry name" value="SDH"/>
</dbReference>
<dbReference type="OrthoDB" id="284292at2759"/>
<dbReference type="GO" id="GO:0006099">
    <property type="term" value="P:tricarboxylic acid cycle"/>
    <property type="evidence" value="ECO:0007669"/>
    <property type="project" value="TreeGrafter"/>
</dbReference>
<dbReference type="Pfam" id="PF03937">
    <property type="entry name" value="Sdh5"/>
    <property type="match status" value="1"/>
</dbReference>
<name>A0A9N9ABI0_9GLOM</name>
<evidence type="ECO:0000256" key="1">
    <source>
        <dbReference type="ARBA" id="ARBA00004305"/>
    </source>
</evidence>
<dbReference type="InterPro" id="IPR036714">
    <property type="entry name" value="SDH_sf"/>
</dbReference>
<protein>
    <recommendedName>
        <fullName evidence="4">Succinate dehydrogenase assembly factor 2, mitochondrial</fullName>
        <shortName evidence="4">SDH assembly factor 2</shortName>
        <shortName evidence="4">SDHAF2</shortName>
    </recommendedName>
</protein>
<dbReference type="AlphaFoldDB" id="A0A9N9ABI0"/>
<comment type="subunit">
    <text evidence="4">Interacts with the flavoprotein subunit within the SDH catalytic dimer.</text>
</comment>
<dbReference type="EMBL" id="CAJVQA010001740">
    <property type="protein sequence ID" value="CAG8524287.1"/>
    <property type="molecule type" value="Genomic_DNA"/>
</dbReference>
<evidence type="ECO:0000256" key="2">
    <source>
        <dbReference type="ARBA" id="ARBA00023128"/>
    </source>
</evidence>
<comment type="subcellular location">
    <subcellularLocation>
        <location evidence="1 4">Mitochondrion matrix</location>
    </subcellularLocation>
</comment>
<comment type="similarity">
    <text evidence="4">Belongs to the SDHAF2 family.</text>
</comment>
<dbReference type="GO" id="GO:0034553">
    <property type="term" value="P:mitochondrial respiratory chain complex II assembly"/>
    <property type="evidence" value="ECO:0007669"/>
    <property type="project" value="TreeGrafter"/>
</dbReference>
<comment type="function">
    <text evidence="4">Plays an essential role in the assembly of succinate dehydrogenase (SDH), an enzyme complex (also referred to as respiratory complex II) that is a component of both the tricarboxylic acid (TCA) cycle and the mitochondrial electron transport chain, and which couples the oxidation of succinate to fumarate with the reduction of ubiquinone (coenzyme Q) to ubiquinol. Required for flavinylation (covalent attachment of FAD) of the flavoprotein subunit of the SDH catalytic dimer.</text>
</comment>
<gene>
    <name evidence="5" type="ORF">CPELLU_LOCUS3539</name>
</gene>
<organism evidence="5 6">
    <name type="scientific">Cetraspora pellucida</name>
    <dbReference type="NCBI Taxonomy" id="1433469"/>
    <lineage>
        <taxon>Eukaryota</taxon>
        <taxon>Fungi</taxon>
        <taxon>Fungi incertae sedis</taxon>
        <taxon>Mucoromycota</taxon>
        <taxon>Glomeromycotina</taxon>
        <taxon>Glomeromycetes</taxon>
        <taxon>Diversisporales</taxon>
        <taxon>Gigasporaceae</taxon>
        <taxon>Cetraspora</taxon>
    </lineage>
</organism>
<dbReference type="Proteomes" id="UP000789759">
    <property type="component" value="Unassembled WGS sequence"/>
</dbReference>
<evidence type="ECO:0000313" key="6">
    <source>
        <dbReference type="Proteomes" id="UP000789759"/>
    </source>
</evidence>
<dbReference type="PANTHER" id="PTHR12469">
    <property type="entry name" value="PROTEIN EMI5 HOMOLOG, MITOCHONDRIAL"/>
    <property type="match status" value="1"/>
</dbReference>
<dbReference type="PANTHER" id="PTHR12469:SF2">
    <property type="entry name" value="SUCCINATE DEHYDROGENASE ASSEMBLY FACTOR 2, MITOCHONDRIAL"/>
    <property type="match status" value="1"/>
</dbReference>
<dbReference type="FunFam" id="1.10.150.250:FF:000002">
    <property type="entry name" value="Succinate dehydrogenase assembly factor 2, mitochondrial"/>
    <property type="match status" value="1"/>
</dbReference>